<comment type="similarity">
    <text evidence="4">Belongs to the methyl-accepting chemotaxis (MCP) protein family.</text>
</comment>
<dbReference type="PROSITE" id="PS50885">
    <property type="entry name" value="HAMP"/>
    <property type="match status" value="1"/>
</dbReference>
<keyword evidence="3 5" id="KW-0807">Transducer</keyword>
<feature type="domain" description="HAMP" evidence="9">
    <location>
        <begin position="214"/>
        <end position="267"/>
    </location>
</feature>
<dbReference type="InterPro" id="IPR000727">
    <property type="entry name" value="T_SNARE_dom"/>
</dbReference>
<dbReference type="Proteomes" id="UP000198615">
    <property type="component" value="Unassembled WGS sequence"/>
</dbReference>
<dbReference type="Gene3D" id="6.10.340.10">
    <property type="match status" value="1"/>
</dbReference>
<dbReference type="PANTHER" id="PTHR32089:SF112">
    <property type="entry name" value="LYSOZYME-LIKE PROTEIN-RELATED"/>
    <property type="match status" value="1"/>
</dbReference>
<evidence type="ECO:0000256" key="6">
    <source>
        <dbReference type="SAM" id="Phobius"/>
    </source>
</evidence>
<dbReference type="PRINTS" id="PR00260">
    <property type="entry name" value="CHEMTRNSDUCR"/>
</dbReference>
<dbReference type="PANTHER" id="PTHR32089">
    <property type="entry name" value="METHYL-ACCEPTING CHEMOTAXIS PROTEIN MCPB"/>
    <property type="match status" value="1"/>
</dbReference>
<dbReference type="GO" id="GO:0007165">
    <property type="term" value="P:signal transduction"/>
    <property type="evidence" value="ECO:0007669"/>
    <property type="project" value="UniProtKB-KW"/>
</dbReference>
<dbReference type="Pfam" id="PF00672">
    <property type="entry name" value="HAMP"/>
    <property type="match status" value="1"/>
</dbReference>
<evidence type="ECO:0000313" key="10">
    <source>
        <dbReference type="EMBL" id="SDG49872.1"/>
    </source>
</evidence>
<dbReference type="OrthoDB" id="7293398at2"/>
<feature type="domain" description="T-SNARE coiled-coil homology" evidence="8">
    <location>
        <begin position="460"/>
        <end position="522"/>
    </location>
</feature>
<dbReference type="InterPro" id="IPR004089">
    <property type="entry name" value="MCPsignal_dom"/>
</dbReference>
<evidence type="ECO:0000256" key="2">
    <source>
        <dbReference type="ARBA" id="ARBA00022519"/>
    </source>
</evidence>
<dbReference type="InterPro" id="IPR004090">
    <property type="entry name" value="Chemotax_Me-accpt_rcpt"/>
</dbReference>
<keyword evidence="2" id="KW-1003">Cell membrane</keyword>
<feature type="domain" description="Methyl-accepting transducer" evidence="7">
    <location>
        <begin position="301"/>
        <end position="530"/>
    </location>
</feature>
<name>A0A8G2BN60_9PROT</name>
<evidence type="ECO:0000256" key="5">
    <source>
        <dbReference type="PROSITE-ProRule" id="PRU00284"/>
    </source>
</evidence>
<keyword evidence="11" id="KW-1185">Reference proteome</keyword>
<dbReference type="Pfam" id="PF00015">
    <property type="entry name" value="MCPsignal"/>
    <property type="match status" value="1"/>
</dbReference>
<dbReference type="SMART" id="SM00283">
    <property type="entry name" value="MA"/>
    <property type="match status" value="1"/>
</dbReference>
<comment type="caution">
    <text evidence="10">The sequence shown here is derived from an EMBL/GenBank/DDBJ whole genome shotgun (WGS) entry which is preliminary data.</text>
</comment>
<dbReference type="GO" id="GO:0005886">
    <property type="term" value="C:plasma membrane"/>
    <property type="evidence" value="ECO:0007669"/>
    <property type="project" value="UniProtKB-SubCell"/>
</dbReference>
<comment type="subcellular location">
    <subcellularLocation>
        <location evidence="1">Cell inner membrane</location>
        <topology evidence="1">Multi-pass membrane protein</topology>
    </subcellularLocation>
</comment>
<evidence type="ECO:0000259" key="9">
    <source>
        <dbReference type="PROSITE" id="PS50885"/>
    </source>
</evidence>
<dbReference type="Gene3D" id="1.10.287.950">
    <property type="entry name" value="Methyl-accepting chemotaxis protein"/>
    <property type="match status" value="1"/>
</dbReference>
<gene>
    <name evidence="10" type="ORF">SAMN05660686_04614</name>
</gene>
<dbReference type="InterPro" id="IPR003660">
    <property type="entry name" value="HAMP_dom"/>
</dbReference>
<dbReference type="GO" id="GO:0006935">
    <property type="term" value="P:chemotaxis"/>
    <property type="evidence" value="ECO:0007669"/>
    <property type="project" value="InterPro"/>
</dbReference>
<evidence type="ECO:0000256" key="1">
    <source>
        <dbReference type="ARBA" id="ARBA00004429"/>
    </source>
</evidence>
<evidence type="ECO:0000256" key="4">
    <source>
        <dbReference type="ARBA" id="ARBA00029447"/>
    </source>
</evidence>
<dbReference type="AlphaFoldDB" id="A0A8G2BN60"/>
<dbReference type="SMART" id="SM00304">
    <property type="entry name" value="HAMP"/>
    <property type="match status" value="2"/>
</dbReference>
<reference evidence="10 11" key="1">
    <citation type="submission" date="2016-10" db="EMBL/GenBank/DDBJ databases">
        <authorList>
            <person name="Varghese N."/>
            <person name="Submissions S."/>
        </authorList>
    </citation>
    <scope>NUCLEOTIDE SEQUENCE [LARGE SCALE GENOMIC DNA]</scope>
    <source>
        <strain evidence="10 11">DSM 18839</strain>
    </source>
</reference>
<keyword evidence="6" id="KW-1133">Transmembrane helix</keyword>
<dbReference type="EMBL" id="FNBW01000019">
    <property type="protein sequence ID" value="SDG49872.1"/>
    <property type="molecule type" value="Genomic_DNA"/>
</dbReference>
<evidence type="ECO:0000259" key="7">
    <source>
        <dbReference type="PROSITE" id="PS50111"/>
    </source>
</evidence>
<organism evidence="10 11">
    <name type="scientific">Thalassobaculum litoreum DSM 18839</name>
    <dbReference type="NCBI Taxonomy" id="1123362"/>
    <lineage>
        <taxon>Bacteria</taxon>
        <taxon>Pseudomonadati</taxon>
        <taxon>Pseudomonadota</taxon>
        <taxon>Alphaproteobacteria</taxon>
        <taxon>Rhodospirillales</taxon>
        <taxon>Thalassobaculaceae</taxon>
        <taxon>Thalassobaculum</taxon>
    </lineage>
</organism>
<dbReference type="SUPFAM" id="SSF58104">
    <property type="entry name" value="Methyl-accepting chemotaxis protein (MCP) signaling domain"/>
    <property type="match status" value="1"/>
</dbReference>
<dbReference type="GO" id="GO:0004888">
    <property type="term" value="F:transmembrane signaling receptor activity"/>
    <property type="evidence" value="ECO:0007669"/>
    <property type="project" value="InterPro"/>
</dbReference>
<evidence type="ECO:0000256" key="3">
    <source>
        <dbReference type="ARBA" id="ARBA00023224"/>
    </source>
</evidence>
<keyword evidence="6" id="KW-0472">Membrane</keyword>
<keyword evidence="2" id="KW-0997">Cell inner membrane</keyword>
<evidence type="ECO:0000313" key="11">
    <source>
        <dbReference type="Proteomes" id="UP000198615"/>
    </source>
</evidence>
<dbReference type="PROSITE" id="PS50192">
    <property type="entry name" value="T_SNARE"/>
    <property type="match status" value="1"/>
</dbReference>
<keyword evidence="6" id="KW-0812">Transmembrane</keyword>
<dbReference type="PROSITE" id="PS50111">
    <property type="entry name" value="CHEMOTAXIS_TRANSDUC_2"/>
    <property type="match status" value="1"/>
</dbReference>
<feature type="transmembrane region" description="Helical" evidence="6">
    <location>
        <begin position="195"/>
        <end position="217"/>
    </location>
</feature>
<protein>
    <submittedName>
        <fullName evidence="10">HAMP domain-containing protein</fullName>
    </submittedName>
</protein>
<sequence>MLNLKSWSLKNRMVVLAALVVIVIAALGAIQFNSADTVKTKTAAVSAMREKVAVLTDVRLANIELLLAAMDSIIDKAEGQIQPERAEIIANTTGFITESIPTVATLAGEIGESGQASTLDADFAALARAIKVDLTEAIASNADDAAFAKIDDVIDGAGERFAAALTTVYDRANTALEQRLEESQLAVDDARTMSVIMAVVGLLVILPLIAWVTLSVVRGLSGLSTAMTTLADGKLDTDIPFTDRTDELGSMAGTVEVFKRNAGEVERLREEQEKSQEAAAAERRAAMVKLSDEFDASVRSVVNGVSSAANEMSGTADRLVSSNSRMVSETDAVGSMSDETNAAVQAVAMAANELSASIAEINRQVEQSARTSKDATAKAQATNEQIESLAAGAEKIGNVVALIQDIAEQTNLLALNATIEAARAGDAGKGFAVVASEVKSLATQTAKATEEIAEQIRSIQEATSGAVDAIRMIAESTREVDEITTTIADSIDQQGQATREISESAQQAATSVERTVSTIQSVSGLSRETGADVSLVSDSIGQLNREFEGLKSQVSTFVDRIKAG</sequence>
<proteinExistence type="inferred from homology"/>
<evidence type="ECO:0000259" key="8">
    <source>
        <dbReference type="PROSITE" id="PS50192"/>
    </source>
</evidence>
<accession>A0A8G2BN60</accession>